<name>A0AA51ZWC2_9BACT</name>
<protein>
    <recommendedName>
        <fullName evidence="2">Antitoxin component YwqK of YwqJK toxin-antitoxin module</fullName>
    </recommendedName>
</protein>
<evidence type="ECO:0000313" key="1">
    <source>
        <dbReference type="EMBL" id="WNB17876.1"/>
    </source>
</evidence>
<dbReference type="RefSeq" id="WP_322347382.1">
    <property type="nucleotide sequence ID" value="NZ_CP129968.2"/>
</dbReference>
<dbReference type="Proteomes" id="UP001232019">
    <property type="component" value="Chromosome"/>
</dbReference>
<organism evidence="1">
    <name type="scientific">Marivirga arenosa</name>
    <dbReference type="NCBI Taxonomy" id="3059076"/>
    <lineage>
        <taxon>Bacteria</taxon>
        <taxon>Pseudomonadati</taxon>
        <taxon>Bacteroidota</taxon>
        <taxon>Cytophagia</taxon>
        <taxon>Cytophagales</taxon>
        <taxon>Marivirgaceae</taxon>
        <taxon>Marivirga</taxon>
    </lineage>
</organism>
<reference evidence="1" key="1">
    <citation type="submission" date="2023-08" db="EMBL/GenBank/DDBJ databases">
        <title>Comparative genomics and taxonomic characterization of three novel marine species of genus Marivirga.</title>
        <authorList>
            <person name="Muhammad N."/>
            <person name="Kim S.-G."/>
        </authorList>
    </citation>
    <scope>NUCLEOTIDE SEQUENCE</scope>
    <source>
        <strain evidence="1">BKB1-2</strain>
    </source>
</reference>
<gene>
    <name evidence="1" type="ORF">QYS47_28420</name>
</gene>
<accession>A0AA51ZWC2</accession>
<dbReference type="KEGG" id="marp:QYS47_28420"/>
<evidence type="ECO:0008006" key="2">
    <source>
        <dbReference type="Google" id="ProtNLM"/>
    </source>
</evidence>
<dbReference type="EMBL" id="CP129968">
    <property type="protein sequence ID" value="WNB17876.1"/>
    <property type="molecule type" value="Genomic_DNA"/>
</dbReference>
<sequence>MKLYVVILLIIFCTFGVQSQNLDRFRIDCADEVDLPLYDGELSNEELKDQPFSLGFRYIENDEIKYHDELIIYNCNTGKVKLTAEFDKNRLVNDFVVYDATGELKKELKLLKNFESPYVDLNFEFRLQKVAAYPSGTAKIYDNGKLIRTIDFSSNDQLPYVINYSFDGNKTSEGKAEIKGLLDSDWKIQRIGVWKNYKDGKLLTENTFNKRGQLNSEKLFDNGNLVSEITVLNPTTKSIKKYYANGNLKESGKEKEGSKIELWNTYRKDGSIIKKINYANGLADNVQIFDENENLIQLKELITDQEDIPKSIQDKTKVYETEKYFTNGKLKSYGLTQSSKLLGIHEYYNEKGDLIEISEYDVNGNKINSIDAKTYSAISKKKKQIFSEILVLNTTHPQNLNQLKSIKTLSDSLYLDYDSVIGEYNYKDDFDKKLTYFIEQTKEFDDLSNDLEWYDTLYSSISQYNDRNWKYSFELVEKELRLQKEFAVYKMNRKFEWIKDNFTSTKKTLFGSKIIVKNNQDEVYESISEELFPTLNEQILNATDKYKVISTSQEFESLVEKAAYIIDNPDEKFRQSLKNSKTINDKKRLFFSAK</sequence>
<proteinExistence type="predicted"/>
<dbReference type="AlphaFoldDB" id="A0AA51ZWC2"/>
<dbReference type="Gene3D" id="3.90.930.1">
    <property type="match status" value="1"/>
</dbReference>